<dbReference type="AlphaFoldDB" id="A0A8R1XN02"/>
<reference evidence="1" key="2">
    <citation type="submission" date="2022-06" db="UniProtKB">
        <authorList>
            <consortium name="EnsemblMetazoa"/>
        </authorList>
    </citation>
    <scope>IDENTIFICATION</scope>
</reference>
<protein>
    <submittedName>
        <fullName evidence="1">Uncharacterized protein</fullName>
    </submittedName>
</protein>
<dbReference type="EMBL" id="CMVM020000319">
    <property type="status" value="NOT_ANNOTATED_CDS"/>
    <property type="molecule type" value="Genomic_DNA"/>
</dbReference>
<reference evidence="2" key="1">
    <citation type="submission" date="2013-10" db="EMBL/GenBank/DDBJ databases">
        <title>Genome sequencing of Onchocerca volvulus.</title>
        <authorList>
            <person name="Cotton J."/>
            <person name="Tsai J."/>
            <person name="Stanley E."/>
            <person name="Tracey A."/>
            <person name="Holroyd N."/>
            <person name="Lustigman S."/>
            <person name="Berriman M."/>
        </authorList>
    </citation>
    <scope>NUCLEOTIDE SEQUENCE</scope>
</reference>
<name>A0A8R1XN02_ONCVO</name>
<proteinExistence type="predicted"/>
<evidence type="ECO:0000313" key="1">
    <source>
        <dbReference type="EnsemblMetazoa" id="OVOC10108.1"/>
    </source>
</evidence>
<dbReference type="OMA" id="WVTTAME"/>
<dbReference type="EnsemblMetazoa" id="OVOC10108.1">
    <property type="protein sequence ID" value="OVOC10108.1"/>
    <property type="gene ID" value="WBGene00246917"/>
</dbReference>
<accession>A0A8R1XN02</accession>
<organism evidence="1 2">
    <name type="scientific">Onchocerca volvulus</name>
    <dbReference type="NCBI Taxonomy" id="6282"/>
    <lineage>
        <taxon>Eukaryota</taxon>
        <taxon>Metazoa</taxon>
        <taxon>Ecdysozoa</taxon>
        <taxon>Nematoda</taxon>
        <taxon>Chromadorea</taxon>
        <taxon>Rhabditida</taxon>
        <taxon>Spirurina</taxon>
        <taxon>Spiruromorpha</taxon>
        <taxon>Filarioidea</taxon>
        <taxon>Onchocercidae</taxon>
        <taxon>Onchocerca</taxon>
    </lineage>
</organism>
<sequence length="85" mass="10063">MLKVDFKNYFETNFSSTAEINTSYLPLRWTYIAKNYIRPRFVKIMAQNGHIALLRAFISAPERTWILVNLNTMTMNPLEFEKISK</sequence>
<keyword evidence="2" id="KW-1185">Reference proteome</keyword>
<evidence type="ECO:0000313" key="2">
    <source>
        <dbReference type="Proteomes" id="UP000024404"/>
    </source>
</evidence>
<dbReference type="Proteomes" id="UP000024404">
    <property type="component" value="Unassembled WGS sequence"/>
</dbReference>